<proteinExistence type="predicted"/>
<organism evidence="1">
    <name type="scientific">Octopus bimaculoides</name>
    <name type="common">California two-spotted octopus</name>
    <dbReference type="NCBI Taxonomy" id="37653"/>
    <lineage>
        <taxon>Eukaryota</taxon>
        <taxon>Metazoa</taxon>
        <taxon>Spiralia</taxon>
        <taxon>Lophotrochozoa</taxon>
        <taxon>Mollusca</taxon>
        <taxon>Cephalopoda</taxon>
        <taxon>Coleoidea</taxon>
        <taxon>Octopodiformes</taxon>
        <taxon>Octopoda</taxon>
        <taxon>Incirrata</taxon>
        <taxon>Octopodidae</taxon>
        <taxon>Octopus</taxon>
    </lineage>
</organism>
<protein>
    <submittedName>
        <fullName evidence="1">Uncharacterized protein</fullName>
    </submittedName>
</protein>
<reference evidence="1" key="1">
    <citation type="submission" date="2015-07" db="EMBL/GenBank/DDBJ databases">
        <title>MeaNS - Measles Nucleotide Surveillance Program.</title>
        <authorList>
            <person name="Tran T."/>
            <person name="Druce J."/>
        </authorList>
    </citation>
    <scope>NUCLEOTIDE SEQUENCE</scope>
    <source>
        <strain evidence="1">UCB-OBI-ISO-001</strain>
        <tissue evidence="1">Gonad</tissue>
    </source>
</reference>
<accession>A0A0L8H9U4</accession>
<dbReference type="EMBL" id="KQ418741">
    <property type="protein sequence ID" value="KOF86061.1"/>
    <property type="molecule type" value="Genomic_DNA"/>
</dbReference>
<dbReference type="AlphaFoldDB" id="A0A0L8H9U4"/>
<gene>
    <name evidence="1" type="ORF">OCBIM_22019284mg</name>
</gene>
<name>A0A0L8H9U4_OCTBM</name>
<evidence type="ECO:0000313" key="1">
    <source>
        <dbReference type="EMBL" id="KOF86061.1"/>
    </source>
</evidence>
<sequence>MTNISRRARPDILDRRNSIIFLEHSSRCRHLYLPLLVHTNNTDGIRLHPFDKIAVGVF</sequence>